<dbReference type="Proteomes" id="UP000594261">
    <property type="component" value="Chromosome 2"/>
</dbReference>
<keyword evidence="2" id="KW-0813">Transport</keyword>
<reference evidence="15" key="1">
    <citation type="journal article" date="2016" name="G3 (Bethesda)">
        <title>First Draft Assembly and Annotation of the Genome of a California Endemic Oak Quercus lobata Nee (Fagaceae).</title>
        <authorList>
            <person name="Sork V.L."/>
            <person name="Fitz-Gibbon S.T."/>
            <person name="Puiu D."/>
            <person name="Crepeau M."/>
            <person name="Gugger P.F."/>
            <person name="Sherman R."/>
            <person name="Stevens K."/>
            <person name="Langley C.H."/>
            <person name="Pellegrini M."/>
            <person name="Salzberg S.L."/>
        </authorList>
    </citation>
    <scope>NUCLEOTIDE SEQUENCE [LARGE SCALE GENOMIC DNA]</scope>
    <source>
        <strain evidence="15">cv. SW786</strain>
    </source>
</reference>
<dbReference type="InterPro" id="IPR015683">
    <property type="entry name" value="Ionotropic_Glu_rcpt"/>
</dbReference>
<feature type="region of interest" description="Disordered" evidence="11">
    <location>
        <begin position="323"/>
        <end position="357"/>
    </location>
</feature>
<comment type="subcellular location">
    <subcellularLocation>
        <location evidence="1">Membrane</location>
        <topology evidence="1">Multi-pass membrane protein</topology>
    </subcellularLocation>
</comment>
<dbReference type="GO" id="GO:0016020">
    <property type="term" value="C:membrane"/>
    <property type="evidence" value="ECO:0007669"/>
    <property type="project" value="UniProtKB-SubCell"/>
</dbReference>
<evidence type="ECO:0000256" key="10">
    <source>
        <dbReference type="ARBA" id="ARBA00023303"/>
    </source>
</evidence>
<feature type="transmembrane region" description="Helical" evidence="12">
    <location>
        <begin position="232"/>
        <end position="253"/>
    </location>
</feature>
<dbReference type="SMART" id="SM00079">
    <property type="entry name" value="PBPe"/>
    <property type="match status" value="1"/>
</dbReference>
<evidence type="ECO:0000313" key="14">
    <source>
        <dbReference type="EnsemblPlants" id="QL02p096410:mrna"/>
    </source>
</evidence>
<dbReference type="FunFam" id="3.40.190.10:FF:000217">
    <property type="entry name" value="Glutamate receptor"/>
    <property type="match status" value="1"/>
</dbReference>
<evidence type="ECO:0000256" key="5">
    <source>
        <dbReference type="ARBA" id="ARBA00023065"/>
    </source>
</evidence>
<keyword evidence="6 12" id="KW-0472">Membrane</keyword>
<evidence type="ECO:0000256" key="9">
    <source>
        <dbReference type="ARBA" id="ARBA00023286"/>
    </source>
</evidence>
<evidence type="ECO:0000256" key="1">
    <source>
        <dbReference type="ARBA" id="ARBA00004141"/>
    </source>
</evidence>
<dbReference type="InParanoid" id="A0A7N2L1L8"/>
<keyword evidence="7" id="KW-0675">Receptor</keyword>
<dbReference type="Gramene" id="QL02p096410:mrna">
    <property type="protein sequence ID" value="QL02p096410:mrna"/>
    <property type="gene ID" value="QL02p096410"/>
</dbReference>
<keyword evidence="10" id="KW-0407">Ion channel</keyword>
<reference evidence="14" key="2">
    <citation type="submission" date="2021-01" db="UniProtKB">
        <authorList>
            <consortium name="EnsemblPlants"/>
        </authorList>
    </citation>
    <scope>IDENTIFICATION</scope>
</reference>
<dbReference type="Pfam" id="PF00497">
    <property type="entry name" value="SBP_bac_3"/>
    <property type="match status" value="1"/>
</dbReference>
<evidence type="ECO:0000256" key="6">
    <source>
        <dbReference type="ARBA" id="ARBA00023136"/>
    </source>
</evidence>
<dbReference type="InterPro" id="IPR001320">
    <property type="entry name" value="Iontro_rcpt_C"/>
</dbReference>
<keyword evidence="15" id="KW-1185">Reference proteome</keyword>
<keyword evidence="5" id="KW-0406">Ion transport</keyword>
<dbReference type="GO" id="GO:0015276">
    <property type="term" value="F:ligand-gated monoatomic ion channel activity"/>
    <property type="evidence" value="ECO:0007669"/>
    <property type="project" value="InterPro"/>
</dbReference>
<keyword evidence="8" id="KW-0325">Glycoprotein</keyword>
<evidence type="ECO:0000256" key="12">
    <source>
        <dbReference type="SAM" id="Phobius"/>
    </source>
</evidence>
<evidence type="ECO:0000256" key="8">
    <source>
        <dbReference type="ARBA" id="ARBA00023180"/>
    </source>
</evidence>
<evidence type="ECO:0000256" key="3">
    <source>
        <dbReference type="ARBA" id="ARBA00022692"/>
    </source>
</evidence>
<dbReference type="Pfam" id="PF00060">
    <property type="entry name" value="Lig_chan"/>
    <property type="match status" value="1"/>
</dbReference>
<dbReference type="EnsemblPlants" id="QL02p096410:mrna">
    <property type="protein sequence ID" value="QL02p096410:mrna"/>
    <property type="gene ID" value="QL02p096410"/>
</dbReference>
<evidence type="ECO:0000256" key="11">
    <source>
        <dbReference type="SAM" id="MobiDB-lite"/>
    </source>
</evidence>
<dbReference type="Gene3D" id="3.40.190.10">
    <property type="entry name" value="Periplasmic binding protein-like II"/>
    <property type="match status" value="2"/>
</dbReference>
<dbReference type="InterPro" id="IPR001638">
    <property type="entry name" value="Solute-binding_3/MltF_N"/>
</dbReference>
<proteinExistence type="predicted"/>
<keyword evidence="9" id="KW-1071">Ligand-gated ion channel</keyword>
<dbReference type="PANTHER" id="PTHR18966">
    <property type="entry name" value="IONOTROPIC GLUTAMATE RECEPTOR"/>
    <property type="match status" value="1"/>
</dbReference>
<keyword evidence="3 12" id="KW-0812">Transmembrane</keyword>
<feature type="transmembrane region" description="Helical" evidence="12">
    <location>
        <begin position="55"/>
        <end position="75"/>
    </location>
</feature>
<dbReference type="AlphaFoldDB" id="A0A7N2L1L8"/>
<evidence type="ECO:0000259" key="13">
    <source>
        <dbReference type="SMART" id="SM00079"/>
    </source>
</evidence>
<evidence type="ECO:0000256" key="4">
    <source>
        <dbReference type="ARBA" id="ARBA00022989"/>
    </source>
</evidence>
<feature type="domain" description="Ionotropic glutamate receptor C-terminal" evidence="13">
    <location>
        <begin position="1"/>
        <end position="206"/>
    </location>
</feature>
<name>A0A7N2L1L8_QUELO</name>
<sequence>MQKYDAVIGDITILANRSLYVDFTLPYTESGVSMVVLVKDNESKNLWIFLKPLSLNLWLTAGAAFIFTGFVVWVLEHRVNTKFRGPPKQQLGLIFWFSFSTLALAHSFHESKLKPYETHEGYHEALSNGTHYGGVAAIFDEIPYLKLFLAKYCSKYTMVGPIYKTDGLGFAFRQQSRLIPYISKAIFNVTQDKDKFEAIEKKYFSSQTSCEGQSTTIFSYSHSLGMDNFRGLFLITGITSMVSLLVYVFNLVYSHWPVSNDNYSTGNSFWSKIVEMAKHFDQKNSLHMTSIEKNQVHAVVNPNVFDPSPRPSIDEMQRHSRNSIEGADDVVIHNDNRSLSSSSRHKHASMPNVHNSS</sequence>
<accession>A0A7N2L1L8</accession>
<protein>
    <recommendedName>
        <fullName evidence="13">Ionotropic glutamate receptor C-terminal domain-containing protein</fullName>
    </recommendedName>
</protein>
<dbReference type="OMA" id="SHISIER"/>
<dbReference type="SUPFAM" id="SSF53850">
    <property type="entry name" value="Periplasmic binding protein-like II"/>
    <property type="match status" value="1"/>
</dbReference>
<organism evidence="14 15">
    <name type="scientific">Quercus lobata</name>
    <name type="common">Valley oak</name>
    <dbReference type="NCBI Taxonomy" id="97700"/>
    <lineage>
        <taxon>Eukaryota</taxon>
        <taxon>Viridiplantae</taxon>
        <taxon>Streptophyta</taxon>
        <taxon>Embryophyta</taxon>
        <taxon>Tracheophyta</taxon>
        <taxon>Spermatophyta</taxon>
        <taxon>Magnoliopsida</taxon>
        <taxon>eudicotyledons</taxon>
        <taxon>Gunneridae</taxon>
        <taxon>Pentapetalae</taxon>
        <taxon>rosids</taxon>
        <taxon>fabids</taxon>
        <taxon>Fagales</taxon>
        <taxon>Fagaceae</taxon>
        <taxon>Quercus</taxon>
    </lineage>
</organism>
<evidence type="ECO:0000256" key="2">
    <source>
        <dbReference type="ARBA" id="ARBA00022448"/>
    </source>
</evidence>
<keyword evidence="4 12" id="KW-1133">Transmembrane helix</keyword>
<evidence type="ECO:0000256" key="7">
    <source>
        <dbReference type="ARBA" id="ARBA00023170"/>
    </source>
</evidence>
<evidence type="ECO:0000313" key="15">
    <source>
        <dbReference type="Proteomes" id="UP000594261"/>
    </source>
</evidence>